<sequence length="213" mass="24423">MGKTKVKRKIYSTHLKGYMPKNGLTWPIGIPHVTNHPRRDYQVTKALKMLQVPEHKREVQTELASLIQLTTERLKIRGPEVEWKADIEGFLEEFRSHHRLGSRLVPRTLKCLFAAIFVARIRYRKRGLDDENPEQLCSLARHVDAFNKAWCEFAPVALDEKDWAGVTLAKRGEWETETGDKKSMIWLLGLDSRETDPAAEENTAVANTESSST</sequence>
<comment type="caution">
    <text evidence="2">The sequence shown here is derived from an EMBL/GenBank/DDBJ whole genome shotgun (WGS) entry which is preliminary data.</text>
</comment>
<reference evidence="2 3" key="1">
    <citation type="journal article" date="2024" name="Commun. Biol.">
        <title>Comparative genomic analysis of thermophilic fungi reveals convergent evolutionary adaptations and gene losses.</title>
        <authorList>
            <person name="Steindorff A.S."/>
            <person name="Aguilar-Pontes M.V."/>
            <person name="Robinson A.J."/>
            <person name="Andreopoulos B."/>
            <person name="LaButti K."/>
            <person name="Kuo A."/>
            <person name="Mondo S."/>
            <person name="Riley R."/>
            <person name="Otillar R."/>
            <person name="Haridas S."/>
            <person name="Lipzen A."/>
            <person name="Grimwood J."/>
            <person name="Schmutz J."/>
            <person name="Clum A."/>
            <person name="Reid I.D."/>
            <person name="Moisan M.C."/>
            <person name="Butler G."/>
            <person name="Nguyen T.T.M."/>
            <person name="Dewar K."/>
            <person name="Conant G."/>
            <person name="Drula E."/>
            <person name="Henrissat B."/>
            <person name="Hansel C."/>
            <person name="Singer S."/>
            <person name="Hutchinson M.I."/>
            <person name="de Vries R.P."/>
            <person name="Natvig D.O."/>
            <person name="Powell A.J."/>
            <person name="Tsang A."/>
            <person name="Grigoriev I.V."/>
        </authorList>
    </citation>
    <scope>NUCLEOTIDE SEQUENCE [LARGE SCALE GENOMIC DNA]</scope>
    <source>
        <strain evidence="2 3">CBS 620.91</strain>
    </source>
</reference>
<dbReference type="EMBL" id="JAZGSY010000368">
    <property type="protein sequence ID" value="KAL1836777.1"/>
    <property type="molecule type" value="Genomic_DNA"/>
</dbReference>
<accession>A0ABR3V5D1</accession>
<keyword evidence="3" id="KW-1185">Reference proteome</keyword>
<feature type="compositionally biased region" description="Low complexity" evidence="1">
    <location>
        <begin position="200"/>
        <end position="213"/>
    </location>
</feature>
<protein>
    <submittedName>
        <fullName evidence="2">Uncharacterized protein</fullName>
    </submittedName>
</protein>
<proteinExistence type="predicted"/>
<evidence type="ECO:0000256" key="1">
    <source>
        <dbReference type="SAM" id="MobiDB-lite"/>
    </source>
</evidence>
<dbReference type="Proteomes" id="UP001583172">
    <property type="component" value="Unassembled WGS sequence"/>
</dbReference>
<feature type="region of interest" description="Disordered" evidence="1">
    <location>
        <begin position="193"/>
        <end position="213"/>
    </location>
</feature>
<name>A0ABR3V5D1_HUMIN</name>
<organism evidence="2 3">
    <name type="scientific">Humicola insolens</name>
    <name type="common">Soft-rot fungus</name>
    <dbReference type="NCBI Taxonomy" id="85995"/>
    <lineage>
        <taxon>Eukaryota</taxon>
        <taxon>Fungi</taxon>
        <taxon>Dikarya</taxon>
        <taxon>Ascomycota</taxon>
        <taxon>Pezizomycotina</taxon>
        <taxon>Sordariomycetes</taxon>
        <taxon>Sordariomycetidae</taxon>
        <taxon>Sordariales</taxon>
        <taxon>Chaetomiaceae</taxon>
        <taxon>Mycothermus</taxon>
    </lineage>
</organism>
<evidence type="ECO:0000313" key="3">
    <source>
        <dbReference type="Proteomes" id="UP001583172"/>
    </source>
</evidence>
<evidence type="ECO:0000313" key="2">
    <source>
        <dbReference type="EMBL" id="KAL1836777.1"/>
    </source>
</evidence>
<gene>
    <name evidence="2" type="ORF">VTJ49DRAFT_4695</name>
</gene>